<evidence type="ECO:0000313" key="4">
    <source>
        <dbReference type="EMBL" id="AYG04402.1"/>
    </source>
</evidence>
<dbReference type="Gene3D" id="3.40.50.720">
    <property type="entry name" value="NAD(P)-binding Rossmann-like Domain"/>
    <property type="match status" value="1"/>
</dbReference>
<protein>
    <submittedName>
        <fullName evidence="4">SDR family NAD(P)-dependent oxidoreductase</fullName>
    </submittedName>
</protein>
<gene>
    <name evidence="4" type="ORF">D7I44_13270</name>
</gene>
<sequence>MSSYRIGRPFCKQVFELQRHINDISLARIVKCGYREPVLQRRSIGTRALITGASSGVGAEFARQLAAAGLDLVLVARNAARLEAFADELRSAHDVEVEVLPADLLTKAGVKAAEARVGASVGRIDVLVNNAGFGLARDFDRNSVDDELELLTMLVEVPLRLTHAALAHMLPAGSGTIINIASVAGFTPRGTYSAAKAWLLTFSRWANVAYRRRGVRITAIAPGFVRTEFHQRLATDAHAAVAADEVARPTQLERAVPDFMWLAAPDVVRAALIDTMRGRAVSIPSLRYKLIVALARLTPDALAERVARVGR</sequence>
<accession>A0A387BPJ6</accession>
<dbReference type="GO" id="GO:0016491">
    <property type="term" value="F:oxidoreductase activity"/>
    <property type="evidence" value="ECO:0007669"/>
    <property type="project" value="UniProtKB-KW"/>
</dbReference>
<dbReference type="SUPFAM" id="SSF51735">
    <property type="entry name" value="NAD(P)-binding Rossmann-fold domains"/>
    <property type="match status" value="1"/>
</dbReference>
<reference evidence="4 5" key="1">
    <citation type="submission" date="2018-09" db="EMBL/GenBank/DDBJ databases">
        <title>Genome sequencing of strain 2DFW10M-5.</title>
        <authorList>
            <person name="Heo J."/>
            <person name="Kim S.-J."/>
            <person name="Kwon S.-W."/>
        </authorList>
    </citation>
    <scope>NUCLEOTIDE SEQUENCE [LARGE SCALE GENOMIC DNA]</scope>
    <source>
        <strain evidence="4 5">2DFW10M-5</strain>
    </source>
</reference>
<comment type="similarity">
    <text evidence="1 3">Belongs to the short-chain dehydrogenases/reductases (SDR) family.</text>
</comment>
<organism evidence="4 5">
    <name type="scientific">Gryllotalpicola protaetiae</name>
    <dbReference type="NCBI Taxonomy" id="2419771"/>
    <lineage>
        <taxon>Bacteria</taxon>
        <taxon>Bacillati</taxon>
        <taxon>Actinomycetota</taxon>
        <taxon>Actinomycetes</taxon>
        <taxon>Micrococcales</taxon>
        <taxon>Microbacteriaceae</taxon>
        <taxon>Gryllotalpicola</taxon>
    </lineage>
</organism>
<dbReference type="Pfam" id="PF00106">
    <property type="entry name" value="adh_short"/>
    <property type="match status" value="1"/>
</dbReference>
<dbReference type="OrthoDB" id="9797538at2"/>
<evidence type="ECO:0000256" key="2">
    <source>
        <dbReference type="ARBA" id="ARBA00023002"/>
    </source>
</evidence>
<dbReference type="PRINTS" id="PR00080">
    <property type="entry name" value="SDRFAMILY"/>
</dbReference>
<evidence type="ECO:0000256" key="3">
    <source>
        <dbReference type="RuleBase" id="RU000363"/>
    </source>
</evidence>
<dbReference type="AlphaFoldDB" id="A0A387BPJ6"/>
<keyword evidence="5" id="KW-1185">Reference proteome</keyword>
<dbReference type="EMBL" id="CP032624">
    <property type="protein sequence ID" value="AYG04402.1"/>
    <property type="molecule type" value="Genomic_DNA"/>
</dbReference>
<proteinExistence type="inferred from homology"/>
<dbReference type="PANTHER" id="PTHR44196:SF2">
    <property type="entry name" value="SHORT-CHAIN DEHYDROGENASE-RELATED"/>
    <property type="match status" value="1"/>
</dbReference>
<dbReference type="PANTHER" id="PTHR44196">
    <property type="entry name" value="DEHYDROGENASE/REDUCTASE SDR FAMILY MEMBER 7B"/>
    <property type="match status" value="1"/>
</dbReference>
<dbReference type="InterPro" id="IPR036291">
    <property type="entry name" value="NAD(P)-bd_dom_sf"/>
</dbReference>
<evidence type="ECO:0000256" key="1">
    <source>
        <dbReference type="ARBA" id="ARBA00006484"/>
    </source>
</evidence>
<dbReference type="PRINTS" id="PR00081">
    <property type="entry name" value="GDHRDH"/>
</dbReference>
<dbReference type="CDD" id="cd05233">
    <property type="entry name" value="SDR_c"/>
    <property type="match status" value="1"/>
</dbReference>
<dbReference type="InterPro" id="IPR002347">
    <property type="entry name" value="SDR_fam"/>
</dbReference>
<dbReference type="KEGG" id="gry:D7I44_13270"/>
<evidence type="ECO:0000313" key="5">
    <source>
        <dbReference type="Proteomes" id="UP000275069"/>
    </source>
</evidence>
<dbReference type="GO" id="GO:0016020">
    <property type="term" value="C:membrane"/>
    <property type="evidence" value="ECO:0007669"/>
    <property type="project" value="TreeGrafter"/>
</dbReference>
<dbReference type="Proteomes" id="UP000275069">
    <property type="component" value="Chromosome"/>
</dbReference>
<keyword evidence="2" id="KW-0560">Oxidoreductase</keyword>
<dbReference type="PIRSF" id="PIRSF000126">
    <property type="entry name" value="11-beta-HSD1"/>
    <property type="match status" value="1"/>
</dbReference>
<name>A0A387BPJ6_9MICO</name>